<organism evidence="1">
    <name type="scientific">Daucus carota subsp. sativus</name>
    <name type="common">Carrot</name>
    <dbReference type="NCBI Taxonomy" id="79200"/>
    <lineage>
        <taxon>Eukaryota</taxon>
        <taxon>Viridiplantae</taxon>
        <taxon>Streptophyta</taxon>
        <taxon>Embryophyta</taxon>
        <taxon>Tracheophyta</taxon>
        <taxon>Spermatophyta</taxon>
        <taxon>Magnoliopsida</taxon>
        <taxon>eudicotyledons</taxon>
        <taxon>Gunneridae</taxon>
        <taxon>Pentapetalae</taxon>
        <taxon>asterids</taxon>
        <taxon>campanulids</taxon>
        <taxon>Apiales</taxon>
        <taxon>Apiaceae</taxon>
        <taxon>Apioideae</taxon>
        <taxon>Scandiceae</taxon>
        <taxon>Daucinae</taxon>
        <taxon>Daucus</taxon>
        <taxon>Daucus sect. Daucus</taxon>
    </lineage>
</organism>
<reference evidence="1" key="1">
    <citation type="journal article" date="2016" name="Nat. Genet.">
        <title>A high-quality carrot genome assembly provides new insights into carotenoid accumulation and asterid genome evolution.</title>
        <authorList>
            <person name="Iorizzo M."/>
            <person name="Ellison S."/>
            <person name="Senalik D."/>
            <person name="Zeng P."/>
            <person name="Satapoomin P."/>
            <person name="Huang J."/>
            <person name="Bowman M."/>
            <person name="Iovene M."/>
            <person name="Sanseverino W."/>
            <person name="Cavagnaro P."/>
            <person name="Yildiz M."/>
            <person name="Macko-Podgorni A."/>
            <person name="Moranska E."/>
            <person name="Grzebelus E."/>
            <person name="Grzebelus D."/>
            <person name="Ashrafi H."/>
            <person name="Zheng Z."/>
            <person name="Cheng S."/>
            <person name="Spooner D."/>
            <person name="Van Deynze A."/>
            <person name="Simon P."/>
        </authorList>
    </citation>
    <scope>NUCLEOTIDE SEQUENCE [LARGE SCALE GENOMIC DNA]</scope>
    <source>
        <tissue evidence="1">Leaf</tissue>
    </source>
</reference>
<name>A0A175YFN7_DAUCS</name>
<dbReference type="AlphaFoldDB" id="A0A175YFN7"/>
<comment type="caution">
    <text evidence="1">The sequence shown here is derived from an EMBL/GenBank/DDBJ whole genome shotgun (WGS) entry which is preliminary data.</text>
</comment>
<protein>
    <submittedName>
        <fullName evidence="1">Uncharacterized protein</fullName>
    </submittedName>
</protein>
<gene>
    <name evidence="1" type="ORF">DCAR_029611</name>
</gene>
<sequence>MRVHMGTSLPAFPVVTSGVFGRVCSGFGDERTGSPIVVMFRVPRIYALTKTHNTFTDTIDSFLSRIMRVHMGTSLPAFLVAFIPDSGTNKLGRRSWSRSAFRVSMAESSVEILSWEI</sequence>
<dbReference type="EMBL" id="LNRQ01000009">
    <property type="protein sequence ID" value="KZM81998.1"/>
    <property type="molecule type" value="Genomic_DNA"/>
</dbReference>
<dbReference type="Gramene" id="KZM81998">
    <property type="protein sequence ID" value="KZM81998"/>
    <property type="gene ID" value="DCAR_029611"/>
</dbReference>
<proteinExistence type="predicted"/>
<evidence type="ECO:0000313" key="1">
    <source>
        <dbReference type="EMBL" id="KZM81998.1"/>
    </source>
</evidence>
<accession>A0A175YFN7</accession>